<comment type="caution">
    <text evidence="1">The sequence shown here is derived from an EMBL/GenBank/DDBJ whole genome shotgun (WGS) entry which is preliminary data.</text>
</comment>
<dbReference type="AlphaFoldDB" id="A0A7V8NMP6"/>
<dbReference type="PANTHER" id="PTHR35271">
    <property type="entry name" value="ABC TRANSPORTER, SUBSTRATE-BINDING LIPOPROTEIN-RELATED"/>
    <property type="match status" value="1"/>
</dbReference>
<dbReference type="Pfam" id="PF04392">
    <property type="entry name" value="ABC_sub_bind"/>
    <property type="match status" value="1"/>
</dbReference>
<keyword evidence="2" id="KW-1185">Reference proteome</keyword>
<evidence type="ECO:0000313" key="1">
    <source>
        <dbReference type="EMBL" id="MBA0084189.1"/>
    </source>
</evidence>
<dbReference type="EMBL" id="JACDQQ010000411">
    <property type="protein sequence ID" value="MBA0084189.1"/>
    <property type="molecule type" value="Genomic_DNA"/>
</dbReference>
<protein>
    <submittedName>
        <fullName evidence="1">ABC transporter substrate-binding protein</fullName>
    </submittedName>
</protein>
<dbReference type="InterPro" id="IPR007487">
    <property type="entry name" value="ABC_transpt-TYRBP-like"/>
</dbReference>
<organism evidence="1 2">
    <name type="scientific">Candidatus Acidiferrum panamense</name>
    <dbReference type="NCBI Taxonomy" id="2741543"/>
    <lineage>
        <taxon>Bacteria</taxon>
        <taxon>Pseudomonadati</taxon>
        <taxon>Acidobacteriota</taxon>
        <taxon>Terriglobia</taxon>
        <taxon>Candidatus Acidiferrales</taxon>
        <taxon>Candidatus Acidiferrum</taxon>
    </lineage>
</organism>
<dbReference type="Proteomes" id="UP000567293">
    <property type="component" value="Unassembled WGS sequence"/>
</dbReference>
<dbReference type="CDD" id="cd06325">
    <property type="entry name" value="PBP1_ABC_unchar_transporter"/>
    <property type="match status" value="1"/>
</dbReference>
<name>A0A7V8NMP6_9BACT</name>
<accession>A0A7V8NMP6</accession>
<dbReference type="PANTHER" id="PTHR35271:SF1">
    <property type="entry name" value="ABC TRANSPORTER, SUBSTRATE-BINDING LIPOPROTEIN"/>
    <property type="match status" value="1"/>
</dbReference>
<dbReference type="Gene3D" id="3.40.50.2300">
    <property type="match status" value="2"/>
</dbReference>
<reference evidence="1" key="1">
    <citation type="submission" date="2020-06" db="EMBL/GenBank/DDBJ databases">
        <title>Legume-microbial interactions unlock mineral nutrients during tropical forest succession.</title>
        <authorList>
            <person name="Epihov D.Z."/>
        </authorList>
    </citation>
    <scope>NUCLEOTIDE SEQUENCE [LARGE SCALE GENOMIC DNA]</scope>
    <source>
        <strain evidence="1">Pan2503</strain>
    </source>
</reference>
<sequence length="272" mass="29574">MRELGWSEGDNLAIEYRWAQGRSDRVSEFAAEFERRKVDVIVTYGAAVTILKQTITSIPIVFAVAFDPVRGGLVQSLAHPAGNITGVSIQQPDLVGKRLELLRQAIPQLHRLGILANAGYAEPMLEADRVKSMAQASGLEAARIGVWRTEDIAPAFESLMNKADALYVVSDALIAANRTLIVTLALSGRLPTIMSYDDYVKAGGLMSYGPDYPDLFRKAAEMVDKILRGTKPGDIPVEQPTKFEFAINAKTAAALGLTLPQTFLATVDEVLK</sequence>
<gene>
    <name evidence="1" type="ORF">HRJ53_04265</name>
</gene>
<proteinExistence type="predicted"/>
<evidence type="ECO:0000313" key="2">
    <source>
        <dbReference type="Proteomes" id="UP000567293"/>
    </source>
</evidence>